<dbReference type="WBParaSite" id="PS1159_v2.g759.t1">
    <property type="protein sequence ID" value="PS1159_v2.g759.t1"/>
    <property type="gene ID" value="PS1159_v2.g759"/>
</dbReference>
<sequence length="521" mass="59791">MFTKIKEFAQKVVSPSQPSALEAASSSSTTKQLLQQPQINRTSSVEETKQLPSSSKMPTLPIKKTKISETTVISSSNNFDEYGYGNDDEEEDDDDFQPFRVAFTKHLYEEDEPESIELPKWMIELNVQIMDGKSFKIKASQFSNVSELKKSIKMMHSIPPNHQHLFYNCKLLNDNHTLIYYEVDNGVKLNMYVGETINKCEFYSLRADLLDPKAEQLEFGFPTETLLSLCQLGKNRPSSYPYAVLNIQIMNGRAFTILTSTINMVGKLKEEIEAQEKIPVEHQNLFFNCQLLDTSRTLICYEIEDGSTITMNLGISMTGCRFYYVRPDLFDMQYSCEYANTNMDNQTQMFCAGKPYIRPLEARRFAIKVRGKYEDMKWLGQPSTLIRVIPGEWPMAYHGTSEVNILEIVKSGFDLSKCVRMAYGKGIYCSPDPKTALWYSHDYKCDVNNTGTYRVILQCRANPDKIKVVRAGDKQLGEYWTVPDGADLRPYGVCVYYYPENYQKQINPIYRTLPPPIAPRK</sequence>
<dbReference type="Proteomes" id="UP000887580">
    <property type="component" value="Unplaced"/>
</dbReference>
<accession>A0AC35GQG1</accession>
<evidence type="ECO:0000313" key="1">
    <source>
        <dbReference type="Proteomes" id="UP000887580"/>
    </source>
</evidence>
<reference evidence="2" key="1">
    <citation type="submission" date="2022-11" db="UniProtKB">
        <authorList>
            <consortium name="WormBaseParasite"/>
        </authorList>
    </citation>
    <scope>IDENTIFICATION</scope>
</reference>
<name>A0AC35GQG1_9BILA</name>
<proteinExistence type="predicted"/>
<organism evidence="1 2">
    <name type="scientific">Panagrolaimus sp. PS1159</name>
    <dbReference type="NCBI Taxonomy" id="55785"/>
    <lineage>
        <taxon>Eukaryota</taxon>
        <taxon>Metazoa</taxon>
        <taxon>Ecdysozoa</taxon>
        <taxon>Nematoda</taxon>
        <taxon>Chromadorea</taxon>
        <taxon>Rhabditida</taxon>
        <taxon>Tylenchina</taxon>
        <taxon>Panagrolaimomorpha</taxon>
        <taxon>Panagrolaimoidea</taxon>
        <taxon>Panagrolaimidae</taxon>
        <taxon>Panagrolaimus</taxon>
    </lineage>
</organism>
<evidence type="ECO:0000313" key="2">
    <source>
        <dbReference type="WBParaSite" id="PS1159_v2.g759.t1"/>
    </source>
</evidence>
<protein>
    <submittedName>
        <fullName evidence="2">Ubiquitin-like domain-containing protein</fullName>
    </submittedName>
</protein>